<dbReference type="VEuPathDB" id="PlasmoDB:PfGA01_080036700"/>
<dbReference type="VEuPathDB" id="PlasmoDB:PfKH01_140005500"/>
<dbReference type="VEuPathDB" id="PlasmoDB:PfKE01_040007600"/>
<dbReference type="VEuPathDB" id="PlasmoDB:PfNF166_070005800"/>
<dbReference type="VEuPathDB" id="PlasmoDB:PfHB3_070034900"/>
<keyword evidence="1" id="KW-0472">Membrane</keyword>
<organism evidence="2">
    <name type="scientific">Plasmodium falciparum</name>
    <name type="common">malaria parasite P. falciparum</name>
    <dbReference type="NCBI Taxonomy" id="5833"/>
    <lineage>
        <taxon>Eukaryota</taxon>
        <taxon>Sar</taxon>
        <taxon>Alveolata</taxon>
        <taxon>Apicomplexa</taxon>
        <taxon>Aconoidasida</taxon>
        <taxon>Haemosporida</taxon>
        <taxon>Plasmodiidae</taxon>
        <taxon>Plasmodium</taxon>
        <taxon>Plasmodium (Laverania)</taxon>
    </lineage>
</organism>
<dbReference type="VEuPathDB" id="PlasmoDB:Pf7G8-2_000094100"/>
<keyword evidence="1" id="KW-1133">Transmembrane helix</keyword>
<dbReference type="VEuPathDB" id="PlasmoDB:PfML01_000038700"/>
<feature type="transmembrane region" description="Helical" evidence="1">
    <location>
        <begin position="199"/>
        <end position="220"/>
    </location>
</feature>
<dbReference type="VEuPathDB" id="PlasmoDB:PfGN01_140085500"/>
<feature type="non-terminal residue" evidence="2">
    <location>
        <position position="1"/>
    </location>
</feature>
<dbReference type="VEuPathDB" id="PlasmoDB:PfNF54_100045100"/>
<sequence length="233" mass="24747">CEKSLADKVKKGCLKCGYGLGTVALTVGLIGSVAINMWKTTEIAAAIAAAEKAGAAQGAVAGIEEGIKAVMNVLGSDLSLSTLSGKALGSFFDAKNYTNVSNITTAIFTKYKGSCFPRVAVTDKAFCESVWNKFVYTRGGSRVVSLPDVLKKYVESIVIQAKITAGATEEMVTQEVTSAAIKTNTAAVDATYAGYHTSIIVSIAAIVVIVLVMVIIYLILRYRRKKKMKKKLQ</sequence>
<dbReference type="VEuPathDB" id="PlasmoDB:PfKH02_100005300"/>
<dbReference type="VEuPathDB" id="PlasmoDB:PfTG01_000049500"/>
<evidence type="ECO:0000256" key="1">
    <source>
        <dbReference type="SAM" id="Phobius"/>
    </source>
</evidence>
<proteinExistence type="predicted"/>
<dbReference type="VEuPathDB" id="PlasmoDB:PfNF135_120005500"/>
<name>Q2XRE5_PLAFA</name>
<protein>
    <submittedName>
        <fullName evidence="2">RIFIN</fullName>
    </submittedName>
</protein>
<dbReference type="VEuPathDB" id="PlasmoDB:PfCD01_040005400"/>
<accession>Q2XRE5</accession>
<dbReference type="VEuPathDB" id="PlasmoDB:PfSD01_090005600"/>
<reference evidence="2" key="1">
    <citation type="journal article" date="2006" name="Mol. Biochem. Parasitol.">
        <title>Extense variant gene family repertoire overlap in Western Amazon Plasmodium falciparum isolates.</title>
        <authorList>
            <person name="Albrecht L."/>
            <person name="Merino E.F."/>
            <person name="Hoffmann E.H."/>
            <person name="Ferreira M.U."/>
            <person name="de Mattos Ferreira R.G."/>
            <person name="Osakabe A.L."/>
            <person name="Dalla Martha R.C."/>
            <person name="Ramharter M."/>
            <person name="Durham A.M."/>
            <person name="Ferreira J.E."/>
            <person name="Del Portillo H.A."/>
            <person name="Wunderlich G."/>
        </authorList>
    </citation>
    <scope>NUCLEOTIDE SEQUENCE</scope>
    <source>
        <strain evidence="2">Pf115_36</strain>
    </source>
</reference>
<dbReference type="NCBIfam" id="TIGR01477">
    <property type="entry name" value="RIFIN"/>
    <property type="match status" value="1"/>
</dbReference>
<dbReference type="VEuPathDB" id="PlasmoDB:PfDd2_050037700"/>
<dbReference type="VEuPathDB" id="PlasmoDB:Pf7G8_040005700"/>
<dbReference type="InterPro" id="IPR006373">
    <property type="entry name" value="VSA_Rifin"/>
</dbReference>
<gene>
    <name evidence="2" type="primary">rif</name>
</gene>
<dbReference type="VEuPathDB" id="PlasmoDB:PfSN01_140006200"/>
<evidence type="ECO:0000313" key="2">
    <source>
        <dbReference type="EMBL" id="ABB72288.1"/>
    </source>
</evidence>
<dbReference type="EMBL" id="DQ265274">
    <property type="protein sequence ID" value="ABB72288.1"/>
    <property type="molecule type" value="Genomic_DNA"/>
</dbReference>
<dbReference type="VEuPathDB" id="PlasmoDB:PF3D7_1041000"/>
<dbReference type="VEuPathDB" id="PlasmoDB:PfGB4_080037400"/>
<dbReference type="VEuPathDB" id="PlasmoDB:PfIT_020005300"/>
<keyword evidence="1" id="KW-0812">Transmembrane</keyword>
<dbReference type="AlphaFoldDB" id="Q2XRE5"/>
<dbReference type="Pfam" id="PF02009">
    <property type="entry name" value="RIFIN"/>
    <property type="match status" value="1"/>
</dbReference>